<keyword evidence="3" id="KW-0808">Transferase</keyword>
<keyword evidence="2" id="KW-0328">Glycosyltransferase</keyword>
<dbReference type="InterPro" id="IPR022701">
    <property type="entry name" value="QTMAN_N"/>
</dbReference>
<evidence type="ECO:0000256" key="3">
    <source>
        <dbReference type="ARBA" id="ARBA00022679"/>
    </source>
</evidence>
<reference evidence="9" key="1">
    <citation type="submission" date="2018-05" db="EMBL/GenBank/DDBJ databases">
        <authorList>
            <person name="Lanie J.A."/>
            <person name="Ng W.-L."/>
            <person name="Kazmierczak K.M."/>
            <person name="Andrzejewski T.M."/>
            <person name="Davidsen T.M."/>
            <person name="Wayne K.J."/>
            <person name="Tettelin H."/>
            <person name="Glass J.I."/>
            <person name="Rusch D."/>
            <person name="Podicherti R."/>
            <person name="Tsui H.-C.T."/>
            <person name="Winkler M.E."/>
        </authorList>
    </citation>
    <scope>NUCLEOTIDE SEQUENCE</scope>
</reference>
<dbReference type="PANTHER" id="PTHR13615">
    <property type="entry name" value="GLYCOSYLTRANSFERASE-LIKE 1"/>
    <property type="match status" value="1"/>
</dbReference>
<accession>A0A381SKH9</accession>
<evidence type="ECO:0000256" key="4">
    <source>
        <dbReference type="ARBA" id="ARBA00044517"/>
    </source>
</evidence>
<dbReference type="GO" id="GO:0016438">
    <property type="term" value="F:tRNA-queuosine(34) beta-mannosyltransferase activity"/>
    <property type="evidence" value="ECO:0007669"/>
    <property type="project" value="UniProtKB-EC"/>
</dbReference>
<dbReference type="Pfam" id="PF00534">
    <property type="entry name" value="Glycos_transf_1"/>
    <property type="match status" value="1"/>
</dbReference>
<organism evidence="9">
    <name type="scientific">marine metagenome</name>
    <dbReference type="NCBI Taxonomy" id="408172"/>
    <lineage>
        <taxon>unclassified sequences</taxon>
        <taxon>metagenomes</taxon>
        <taxon>ecological metagenomes</taxon>
    </lineage>
</organism>
<sequence length="366" mass="43132">MKILLIEPYYTGSHREWAEGYKKYSGHEIKIISMKGQFWKWRMHGGAVTLANQFQNLGWMPDYILASDMLDLSTFLSITRKISSNIPAAVYFHENQLSYPWSPNDRDIEKNRDTHYGFINYASALVADKVFFNSEFHMVSFIEALQKFLHNFPDYREASTINKIHNKSRVLHLGLDLNRYDKYITKNEGSPIILWNHRWEYDKNPETFFKIIGQLKNDGCDFRIVILGENFSQSPDIFNKAKKIFKDNILHWGYVESIKEYATWLWRSDIIPVTSNQEFFGASVMEAIYCNTWPILPERLTYPELIPAELHNDHIYLDNENLIKKIKWALDNIDTIRNSKISKVAEKYNWKEMAKVYDLAISANRV</sequence>
<comment type="similarity">
    <text evidence="1">Belongs to the glycosyltransferase group 1 family. Glycosyltransferase 4 subfamily.</text>
</comment>
<evidence type="ECO:0000256" key="1">
    <source>
        <dbReference type="ARBA" id="ARBA00009481"/>
    </source>
</evidence>
<protein>
    <recommendedName>
        <fullName evidence="5">tRNA-queuosine alpha-mannosyltransferase</fullName>
        <ecNumber evidence="4">2.4.1.110</ecNumber>
    </recommendedName>
</protein>
<dbReference type="Gene3D" id="3.40.50.2000">
    <property type="entry name" value="Glycogen Phosphorylase B"/>
    <property type="match status" value="2"/>
</dbReference>
<evidence type="ECO:0000259" key="8">
    <source>
        <dbReference type="Pfam" id="PF12038"/>
    </source>
</evidence>
<evidence type="ECO:0000313" key="9">
    <source>
        <dbReference type="EMBL" id="SVA03778.1"/>
    </source>
</evidence>
<comment type="catalytic activity">
    <reaction evidence="6">
        <text>queuosine(34) in tRNA(Asp) + GDP-alpha-D-mannose = O-4''-alpha-D-mannosylqueuosine(34) in tRNA(Asp) + GDP + H(+)</text>
        <dbReference type="Rhea" id="RHEA:12885"/>
        <dbReference type="Rhea" id="RHEA-COMP:18572"/>
        <dbReference type="Rhea" id="RHEA-COMP:18581"/>
        <dbReference type="ChEBI" id="CHEBI:15378"/>
        <dbReference type="ChEBI" id="CHEBI:57527"/>
        <dbReference type="ChEBI" id="CHEBI:58189"/>
        <dbReference type="ChEBI" id="CHEBI:194431"/>
        <dbReference type="ChEBI" id="CHEBI:194442"/>
        <dbReference type="EC" id="2.4.1.110"/>
    </reaction>
    <physiologicalReaction direction="left-to-right" evidence="6">
        <dbReference type="Rhea" id="RHEA:12886"/>
    </physiologicalReaction>
</comment>
<proteinExistence type="inferred from homology"/>
<dbReference type="Pfam" id="PF12038">
    <property type="entry name" value="QTMAN_N"/>
    <property type="match status" value="1"/>
</dbReference>
<gene>
    <name evidence="9" type="ORF">METZ01_LOCUS56632</name>
</gene>
<dbReference type="EC" id="2.4.1.110" evidence="4"/>
<name>A0A381SKH9_9ZZZZ</name>
<evidence type="ECO:0000256" key="6">
    <source>
        <dbReference type="ARBA" id="ARBA00048439"/>
    </source>
</evidence>
<evidence type="ECO:0000259" key="7">
    <source>
        <dbReference type="Pfam" id="PF00534"/>
    </source>
</evidence>
<feature type="domain" description="Glycosyl transferase family 1" evidence="7">
    <location>
        <begin position="184"/>
        <end position="333"/>
    </location>
</feature>
<dbReference type="EMBL" id="UINC01003150">
    <property type="protein sequence ID" value="SVA03778.1"/>
    <property type="molecule type" value="Genomic_DNA"/>
</dbReference>
<dbReference type="PANTHER" id="PTHR13615:SF3">
    <property type="entry name" value="GLYCOSYLTRANSFERASE-LIKE DOMAIN-CONTAINING PROTEIN 1"/>
    <property type="match status" value="1"/>
</dbReference>
<evidence type="ECO:0000256" key="2">
    <source>
        <dbReference type="ARBA" id="ARBA00022676"/>
    </source>
</evidence>
<evidence type="ECO:0000256" key="5">
    <source>
        <dbReference type="ARBA" id="ARBA00044539"/>
    </source>
</evidence>
<dbReference type="InterPro" id="IPR001296">
    <property type="entry name" value="Glyco_trans_1"/>
</dbReference>
<dbReference type="SUPFAM" id="SSF53756">
    <property type="entry name" value="UDP-Glycosyltransferase/glycogen phosphorylase"/>
    <property type="match status" value="1"/>
</dbReference>
<feature type="domain" description="tRNA-queuosine alpha-mannosyltransferase N-terminal" evidence="8">
    <location>
        <begin position="2"/>
        <end position="175"/>
    </location>
</feature>
<dbReference type="InterPro" id="IPR051862">
    <property type="entry name" value="GT-like_domain_containing_1"/>
</dbReference>
<dbReference type="AlphaFoldDB" id="A0A381SKH9"/>